<evidence type="ECO:0000256" key="1">
    <source>
        <dbReference type="SAM" id="SignalP"/>
    </source>
</evidence>
<comment type="caution">
    <text evidence="2">The sequence shown here is derived from an EMBL/GenBank/DDBJ whole genome shotgun (WGS) entry which is preliminary data.</text>
</comment>
<feature type="chain" id="PRO_5046967137" description="PEP-CTERM sorting domain-containing protein" evidence="1">
    <location>
        <begin position="25"/>
        <end position="310"/>
    </location>
</feature>
<dbReference type="NCBIfam" id="NF038133">
    <property type="entry name" value="choice_anch_L"/>
    <property type="match status" value="1"/>
</dbReference>
<feature type="signal peptide" evidence="1">
    <location>
        <begin position="1"/>
        <end position="24"/>
    </location>
</feature>
<dbReference type="EMBL" id="BAABWN010000003">
    <property type="protein sequence ID" value="GAA6167498.1"/>
    <property type="molecule type" value="Genomic_DNA"/>
</dbReference>
<proteinExistence type="predicted"/>
<keyword evidence="3" id="KW-1185">Reference proteome</keyword>
<dbReference type="RefSeq" id="WP_353302112.1">
    <property type="nucleotide sequence ID" value="NZ_BAABWN010000003.1"/>
</dbReference>
<evidence type="ECO:0000313" key="2">
    <source>
        <dbReference type="EMBL" id="GAA6167498.1"/>
    </source>
</evidence>
<evidence type="ECO:0000313" key="3">
    <source>
        <dbReference type="Proteomes" id="UP001465153"/>
    </source>
</evidence>
<accession>A0ABQ0A7I7</accession>
<protein>
    <recommendedName>
        <fullName evidence="4">PEP-CTERM sorting domain-containing protein</fullName>
    </recommendedName>
</protein>
<sequence length="310" mass="32913">MEFKKLGIATLVATGISLASTVNAQVINLDIDSSAEELVSSTFSFLPQRVRDVTSFSNVSFTGNDLQSGAFSTDGNTFLDDLGINSGIVLSTGSAFDAIGQSNTSDFTSTRFNNPGSDRLSSLVGRNTFDAATLSFDFDVADNVAGVVVDFDIVFGSDEYDPFLFSSFPTGENNDIFSVAFDGVSLGQDLVSVDRINRLSPDFELFTSNFDGNIATEADGLSNRINLGGFFETGSHSVEFSIADVSNAGIDSFAFITANFEIVPGDIEPTPVPELSARGASLAIIFLISILLLMSENKKAGGLRLRNQLA</sequence>
<dbReference type="Proteomes" id="UP001465153">
    <property type="component" value="Unassembled WGS sequence"/>
</dbReference>
<dbReference type="InterPro" id="IPR049804">
    <property type="entry name" value="Choice_anch_L"/>
</dbReference>
<reference evidence="2 3" key="1">
    <citation type="submission" date="2024-04" db="EMBL/GenBank/DDBJ databases">
        <title>Draft genome sequence of Sessilibacter corallicola NBRC 116591.</title>
        <authorList>
            <person name="Miyakawa T."/>
            <person name="Kusuya Y."/>
            <person name="Miura T."/>
        </authorList>
    </citation>
    <scope>NUCLEOTIDE SEQUENCE [LARGE SCALE GENOMIC DNA]</scope>
    <source>
        <strain evidence="2 3">KU-00831-HH</strain>
    </source>
</reference>
<evidence type="ECO:0008006" key="4">
    <source>
        <dbReference type="Google" id="ProtNLM"/>
    </source>
</evidence>
<name>A0ABQ0A7I7_9GAMM</name>
<keyword evidence="1" id="KW-0732">Signal</keyword>
<gene>
    <name evidence="2" type="ORF">NBRC116591_13080</name>
</gene>
<organism evidence="2 3">
    <name type="scientific">Sessilibacter corallicola</name>
    <dbReference type="NCBI Taxonomy" id="2904075"/>
    <lineage>
        <taxon>Bacteria</taxon>
        <taxon>Pseudomonadati</taxon>
        <taxon>Pseudomonadota</taxon>
        <taxon>Gammaproteobacteria</taxon>
        <taxon>Cellvibrionales</taxon>
        <taxon>Cellvibrionaceae</taxon>
        <taxon>Sessilibacter</taxon>
    </lineage>
</organism>